<protein>
    <recommendedName>
        <fullName evidence="3">DUF3077 domain-containing protein</fullName>
    </recommendedName>
</protein>
<evidence type="ECO:0000313" key="2">
    <source>
        <dbReference type="Proteomes" id="UP000501237"/>
    </source>
</evidence>
<accession>A0A679GU54</accession>
<dbReference type="AlphaFoldDB" id="A0A679GU54"/>
<organism evidence="1 2">
    <name type="scientific">Metapseudomonas otitidis</name>
    <dbReference type="NCBI Taxonomy" id="319939"/>
    <lineage>
        <taxon>Bacteria</taxon>
        <taxon>Pseudomonadati</taxon>
        <taxon>Pseudomonadota</taxon>
        <taxon>Gammaproteobacteria</taxon>
        <taxon>Pseudomonadales</taxon>
        <taxon>Pseudomonadaceae</taxon>
        <taxon>Metapseudomonas</taxon>
    </lineage>
</organism>
<proteinExistence type="predicted"/>
<dbReference type="Proteomes" id="UP000501237">
    <property type="component" value="Chromosome"/>
</dbReference>
<evidence type="ECO:0008006" key="3">
    <source>
        <dbReference type="Google" id="ProtNLM"/>
    </source>
</evidence>
<reference evidence="1 2" key="1">
    <citation type="journal article" date="2020" name="Microbiol. Resour. Announc.">
        <title>Complete genome sequence of Pseudomonas otitidis strain MrB4, isolated from Lake Biwa in Japan.</title>
        <authorList>
            <person name="Miyazaki K."/>
            <person name="Hase E."/>
            <person name="Maruya T."/>
        </authorList>
    </citation>
    <scope>NUCLEOTIDE SEQUENCE [LARGE SCALE GENOMIC DNA]</scope>
    <source>
        <strain evidence="1 2">MrB4</strain>
    </source>
</reference>
<gene>
    <name evidence="1" type="ORF">PtoMrB4_41340</name>
</gene>
<dbReference type="KEGG" id="poj:PtoMrB4_41340"/>
<dbReference type="InterPro" id="IPR021427">
    <property type="entry name" value="DUF3077"/>
</dbReference>
<name>A0A679GU54_9GAMM</name>
<dbReference type="EMBL" id="AP022642">
    <property type="protein sequence ID" value="BCA30157.1"/>
    <property type="molecule type" value="Genomic_DNA"/>
</dbReference>
<dbReference type="GeneID" id="57399351"/>
<dbReference type="Pfam" id="PF11275">
    <property type="entry name" value="DUF3077"/>
    <property type="match status" value="1"/>
</dbReference>
<dbReference type="RefSeq" id="WP_172434364.1">
    <property type="nucleotide sequence ID" value="NZ_AP022642.1"/>
</dbReference>
<evidence type="ECO:0000313" key="1">
    <source>
        <dbReference type="EMBL" id="BCA30157.1"/>
    </source>
</evidence>
<sequence length="105" mass="10796">MSTQLKTSRYSFCAFAGDSTDSPLFSVNAGVPVESALASASCLLEIAQKILMAGADGEGLDATQITAALVIIDQSKASIDAAWNGVEKAENLAVSSLEEQLDKAG</sequence>